<dbReference type="Pfam" id="PF00990">
    <property type="entry name" value="GGDEF"/>
    <property type="match status" value="1"/>
</dbReference>
<feature type="transmembrane region" description="Helical" evidence="1">
    <location>
        <begin position="167"/>
        <end position="189"/>
    </location>
</feature>
<accession>A0A3P8KRZ4</accession>
<dbReference type="PROSITE" id="PS50887">
    <property type="entry name" value="GGDEF"/>
    <property type="match status" value="1"/>
</dbReference>
<dbReference type="SMART" id="SM00267">
    <property type="entry name" value="GGDEF"/>
    <property type="match status" value="1"/>
</dbReference>
<dbReference type="PANTHER" id="PTHR45138">
    <property type="entry name" value="REGULATORY COMPONENTS OF SENSORY TRANSDUCTION SYSTEM"/>
    <property type="match status" value="1"/>
</dbReference>
<evidence type="ECO:0000259" key="2">
    <source>
        <dbReference type="PROSITE" id="PS50887"/>
    </source>
</evidence>
<sequence>MLTDAHAWANAGRSEFAFATQSVGREGGHTMFGIVVAGLAFSMVPLGIVMQFNPVGPEGTVAHVVHFVANSAGVALGAWWLVRPWPSLRGAIGFLVLSDIVIGVTLSMLSAPEARICGTIHLAMLGMYAAFLLGWRILLLHCAYTLLLIAAFTQHAILVEGRTQMDLFIYTAPAISTVVGLPLVIQVFVEMGRRAMTRIVDEWHMDDLTGVYNRRGMNLAVMRVISEASVPAVHVVGMIDMDGFKRFNDTRGHFAGDELLRNVARTLEGLGDDVLVARNGGDEFAVFAVRRTVSDAEHLVGDLRALIATREDRSVGLVASAGVVIADASANASFEELAATADTALYEAKGSSDTAVVVVGRAPAVGR</sequence>
<proteinExistence type="predicted"/>
<keyword evidence="3" id="KW-0378">Hydrolase</keyword>
<keyword evidence="1" id="KW-0812">Transmembrane</keyword>
<dbReference type="AlphaFoldDB" id="A0A3P8KRZ4"/>
<dbReference type="InterPro" id="IPR050469">
    <property type="entry name" value="Diguanylate_Cyclase"/>
</dbReference>
<evidence type="ECO:0000313" key="3">
    <source>
        <dbReference type="EMBL" id="VDR39277.1"/>
    </source>
</evidence>
<dbReference type="GO" id="GO:1902201">
    <property type="term" value="P:negative regulation of bacterial-type flagellum-dependent cell motility"/>
    <property type="evidence" value="ECO:0007669"/>
    <property type="project" value="TreeGrafter"/>
</dbReference>
<dbReference type="InterPro" id="IPR029787">
    <property type="entry name" value="Nucleotide_cyclase"/>
</dbReference>
<feature type="transmembrane region" description="Helical" evidence="1">
    <location>
        <begin position="61"/>
        <end position="82"/>
    </location>
</feature>
<dbReference type="GO" id="GO:0071111">
    <property type="term" value="F:cyclic-guanylate-specific phosphodiesterase activity"/>
    <property type="evidence" value="ECO:0007669"/>
    <property type="project" value="UniProtKB-EC"/>
</dbReference>
<keyword evidence="1" id="KW-1133">Transmembrane helix</keyword>
<evidence type="ECO:0000313" key="4">
    <source>
        <dbReference type="Proteomes" id="UP000271626"/>
    </source>
</evidence>
<dbReference type="Gene3D" id="3.30.70.270">
    <property type="match status" value="1"/>
</dbReference>
<organism evidence="3 4">
    <name type="scientific">Tsukamurella paurometabola</name>
    <name type="common">Corynebacterium paurometabolum</name>
    <dbReference type="NCBI Taxonomy" id="2061"/>
    <lineage>
        <taxon>Bacteria</taxon>
        <taxon>Bacillati</taxon>
        <taxon>Actinomycetota</taxon>
        <taxon>Actinomycetes</taxon>
        <taxon>Mycobacteriales</taxon>
        <taxon>Tsukamurellaceae</taxon>
        <taxon>Tsukamurella</taxon>
    </lineage>
</organism>
<dbReference type="GO" id="GO:0005886">
    <property type="term" value="C:plasma membrane"/>
    <property type="evidence" value="ECO:0007669"/>
    <property type="project" value="TreeGrafter"/>
</dbReference>
<dbReference type="CDD" id="cd01949">
    <property type="entry name" value="GGDEF"/>
    <property type="match status" value="1"/>
</dbReference>
<evidence type="ECO:0000256" key="1">
    <source>
        <dbReference type="SAM" id="Phobius"/>
    </source>
</evidence>
<name>A0A3P8KRZ4_TSUPA</name>
<feature type="transmembrane region" description="Helical" evidence="1">
    <location>
        <begin position="122"/>
        <end position="147"/>
    </location>
</feature>
<keyword evidence="1" id="KW-0472">Membrane</keyword>
<protein>
    <submittedName>
        <fullName evidence="3">Cyclic di-GMP phosphodiesterase Gmr</fullName>
        <ecNumber evidence="3">3.1.4.52</ecNumber>
    </submittedName>
</protein>
<dbReference type="Proteomes" id="UP000271626">
    <property type="component" value="Chromosome"/>
</dbReference>
<dbReference type="SUPFAM" id="SSF55073">
    <property type="entry name" value="Nucleotide cyclase"/>
    <property type="match status" value="1"/>
</dbReference>
<gene>
    <name evidence="3" type="primary">gmr_3</name>
    <name evidence="3" type="ORF">NCTC10741_02416</name>
</gene>
<dbReference type="InterPro" id="IPR043128">
    <property type="entry name" value="Rev_trsase/Diguanyl_cyclase"/>
</dbReference>
<dbReference type="GO" id="GO:0043709">
    <property type="term" value="P:cell adhesion involved in single-species biofilm formation"/>
    <property type="evidence" value="ECO:0007669"/>
    <property type="project" value="TreeGrafter"/>
</dbReference>
<dbReference type="EMBL" id="LR131273">
    <property type="protein sequence ID" value="VDR39277.1"/>
    <property type="molecule type" value="Genomic_DNA"/>
</dbReference>
<reference evidence="3 4" key="1">
    <citation type="submission" date="2018-12" db="EMBL/GenBank/DDBJ databases">
        <authorList>
            <consortium name="Pathogen Informatics"/>
        </authorList>
    </citation>
    <scope>NUCLEOTIDE SEQUENCE [LARGE SCALE GENOMIC DNA]</scope>
    <source>
        <strain evidence="3 4">NCTC10741</strain>
    </source>
</reference>
<feature type="transmembrane region" description="Helical" evidence="1">
    <location>
        <begin position="88"/>
        <end position="110"/>
    </location>
</feature>
<feature type="transmembrane region" description="Helical" evidence="1">
    <location>
        <begin position="31"/>
        <end position="49"/>
    </location>
</feature>
<dbReference type="InterPro" id="IPR000160">
    <property type="entry name" value="GGDEF_dom"/>
</dbReference>
<feature type="domain" description="GGDEF" evidence="2">
    <location>
        <begin position="232"/>
        <end position="361"/>
    </location>
</feature>
<dbReference type="EC" id="3.1.4.52" evidence="3"/>
<dbReference type="GO" id="GO:0052621">
    <property type="term" value="F:diguanylate cyclase activity"/>
    <property type="evidence" value="ECO:0007669"/>
    <property type="project" value="TreeGrafter"/>
</dbReference>
<dbReference type="PANTHER" id="PTHR45138:SF9">
    <property type="entry name" value="DIGUANYLATE CYCLASE DGCM-RELATED"/>
    <property type="match status" value="1"/>
</dbReference>
<dbReference type="NCBIfam" id="TIGR00254">
    <property type="entry name" value="GGDEF"/>
    <property type="match status" value="1"/>
</dbReference>